<keyword evidence="3" id="KW-1185">Reference proteome</keyword>
<proteinExistence type="predicted"/>
<protein>
    <submittedName>
        <fullName evidence="2">Uncharacterized protein</fullName>
    </submittedName>
</protein>
<feature type="compositionally biased region" description="Basic and acidic residues" evidence="1">
    <location>
        <begin position="7"/>
        <end position="24"/>
    </location>
</feature>
<feature type="compositionally biased region" description="Basic and acidic residues" evidence="1">
    <location>
        <begin position="86"/>
        <end position="95"/>
    </location>
</feature>
<dbReference type="Proteomes" id="UP000887013">
    <property type="component" value="Unassembled WGS sequence"/>
</dbReference>
<dbReference type="AlphaFoldDB" id="A0A8X6NDK5"/>
<evidence type="ECO:0000313" key="2">
    <source>
        <dbReference type="EMBL" id="GFT09330.1"/>
    </source>
</evidence>
<evidence type="ECO:0000313" key="3">
    <source>
        <dbReference type="Proteomes" id="UP000887013"/>
    </source>
</evidence>
<reference evidence="2" key="1">
    <citation type="submission" date="2020-08" db="EMBL/GenBank/DDBJ databases">
        <title>Multicomponent nature underlies the extraordinary mechanical properties of spider dragline silk.</title>
        <authorList>
            <person name="Kono N."/>
            <person name="Nakamura H."/>
            <person name="Mori M."/>
            <person name="Yoshida Y."/>
            <person name="Ohtoshi R."/>
            <person name="Malay A.D."/>
            <person name="Moran D.A.P."/>
            <person name="Tomita M."/>
            <person name="Numata K."/>
            <person name="Arakawa K."/>
        </authorList>
    </citation>
    <scope>NUCLEOTIDE SEQUENCE</scope>
</reference>
<evidence type="ECO:0000256" key="1">
    <source>
        <dbReference type="SAM" id="MobiDB-lite"/>
    </source>
</evidence>
<accession>A0A8X6NDK5</accession>
<sequence>MLNMKARPRELNECHWGTSRDAKRLVPNTPIKKSLRSSGSRQTPSPEGKPECTGSTKCPFGGVPANVLLPSHRPQHINPPRLPPHKLIEFRNPRT</sequence>
<feature type="region of interest" description="Disordered" evidence="1">
    <location>
        <begin position="1"/>
        <end position="95"/>
    </location>
</feature>
<comment type="caution">
    <text evidence="2">The sequence shown here is derived from an EMBL/GenBank/DDBJ whole genome shotgun (WGS) entry which is preliminary data.</text>
</comment>
<gene>
    <name evidence="2" type="ORF">NPIL_460901</name>
</gene>
<feature type="compositionally biased region" description="Polar residues" evidence="1">
    <location>
        <begin position="36"/>
        <end position="45"/>
    </location>
</feature>
<name>A0A8X6NDK5_NEPPI</name>
<organism evidence="2 3">
    <name type="scientific">Nephila pilipes</name>
    <name type="common">Giant wood spider</name>
    <name type="synonym">Nephila maculata</name>
    <dbReference type="NCBI Taxonomy" id="299642"/>
    <lineage>
        <taxon>Eukaryota</taxon>
        <taxon>Metazoa</taxon>
        <taxon>Ecdysozoa</taxon>
        <taxon>Arthropoda</taxon>
        <taxon>Chelicerata</taxon>
        <taxon>Arachnida</taxon>
        <taxon>Araneae</taxon>
        <taxon>Araneomorphae</taxon>
        <taxon>Entelegynae</taxon>
        <taxon>Araneoidea</taxon>
        <taxon>Nephilidae</taxon>
        <taxon>Nephila</taxon>
    </lineage>
</organism>
<dbReference type="EMBL" id="BMAW01008619">
    <property type="protein sequence ID" value="GFT09330.1"/>
    <property type="molecule type" value="Genomic_DNA"/>
</dbReference>